<dbReference type="InterPro" id="IPR023997">
    <property type="entry name" value="TonB-dep_OMP_SusC/RagA_CS"/>
</dbReference>
<dbReference type="PROSITE" id="PS52016">
    <property type="entry name" value="TONB_DEPENDENT_REC_3"/>
    <property type="match status" value="1"/>
</dbReference>
<comment type="caution">
    <text evidence="3">The sequence shown here is derived from an EMBL/GenBank/DDBJ whole genome shotgun (WGS) entry which is preliminary data.</text>
</comment>
<feature type="domain" description="TonB-dependent receptor plug" evidence="2">
    <location>
        <begin position="218"/>
        <end position="324"/>
    </location>
</feature>
<name>A0ABR9TA58_9SPHI</name>
<dbReference type="Pfam" id="PF13715">
    <property type="entry name" value="CarbopepD_reg_2"/>
    <property type="match status" value="2"/>
</dbReference>
<comment type="subcellular location">
    <subcellularLocation>
        <location evidence="1">Cell outer membrane</location>
        <topology evidence="1">Multi-pass membrane protein</topology>
    </subcellularLocation>
</comment>
<dbReference type="SUPFAM" id="SSF56935">
    <property type="entry name" value="Porins"/>
    <property type="match status" value="1"/>
</dbReference>
<keyword evidence="4" id="KW-1185">Reference proteome</keyword>
<evidence type="ECO:0000259" key="2">
    <source>
        <dbReference type="Pfam" id="PF07715"/>
    </source>
</evidence>
<dbReference type="InterPro" id="IPR008969">
    <property type="entry name" value="CarboxyPept-like_regulatory"/>
</dbReference>
<dbReference type="Gene3D" id="2.170.130.10">
    <property type="entry name" value="TonB-dependent receptor, plug domain"/>
    <property type="match status" value="1"/>
</dbReference>
<evidence type="ECO:0000313" key="3">
    <source>
        <dbReference type="EMBL" id="MBE8721969.1"/>
    </source>
</evidence>
<dbReference type="InterPro" id="IPR039426">
    <property type="entry name" value="TonB-dep_rcpt-like"/>
</dbReference>
<protein>
    <submittedName>
        <fullName evidence="3">SusC/RagA family TonB-linked outer membrane protein</fullName>
    </submittedName>
</protein>
<dbReference type="SUPFAM" id="SSF49464">
    <property type="entry name" value="Carboxypeptidase regulatory domain-like"/>
    <property type="match status" value="2"/>
</dbReference>
<dbReference type="Pfam" id="PF07715">
    <property type="entry name" value="Plug"/>
    <property type="match status" value="1"/>
</dbReference>
<keyword evidence="1" id="KW-0472">Membrane</keyword>
<proteinExistence type="inferred from homology"/>
<keyword evidence="1" id="KW-1134">Transmembrane beta strand</keyword>
<dbReference type="RefSeq" id="WP_196939882.1">
    <property type="nucleotide sequence ID" value="NZ_MU158690.1"/>
</dbReference>
<dbReference type="EMBL" id="PSKQ01000022">
    <property type="protein sequence ID" value="MBE8721969.1"/>
    <property type="molecule type" value="Genomic_DNA"/>
</dbReference>
<gene>
    <name evidence="3" type="ORF">C4F40_14665</name>
</gene>
<organism evidence="3 4">
    <name type="scientific">Sphingobacterium pedocola</name>
    <dbReference type="NCBI Taxonomy" id="2082722"/>
    <lineage>
        <taxon>Bacteria</taxon>
        <taxon>Pseudomonadati</taxon>
        <taxon>Bacteroidota</taxon>
        <taxon>Sphingobacteriia</taxon>
        <taxon>Sphingobacteriales</taxon>
        <taxon>Sphingobacteriaceae</taxon>
        <taxon>Sphingobacterium</taxon>
    </lineage>
</organism>
<keyword evidence="1" id="KW-0813">Transport</keyword>
<sequence>MNDKLRIMTLLLVFLPLYQLYGYTAVDKEWGEVLRRPISGIVSDAEGNRIADVAVFTKDTSASKAVTDDKGSFTINVADDDVLVFSKEGFEPLEIPIKSINQLNITLQRLTAVDIRKDTAVGNIEIRGMVTDSTAQKISGVSVAVKGSSSISTATDGNGMYILEVPQGSTLRFSAVGFQDTETTVQSNPVINIVLYQSTSMIEDVVVTAFGGQTRRAELVGAVTTVKPEDLKIPSSNLTTALAGRVAGMIAFQRSGEPGADNASFFVRGISTFGSNTNPLILIDNIELTATDLSYLQPDDIESFSVMKDAAATALYGARGANGVILVTTKQGQVGKINTSVRYEQSISAPTRNLEFADPITYMRLHNEAIVTREPLANLLYPPEKIDNTVLGSGSFLFPSTDWHKELLQDYALTRRANMSVSGGSQLATYYITGAYTHDSGILKTDRRNNFNNGISNDVFTLRSNVVIRPINTMEITTRFSGTFNNYNGPMYTGSQMYDLIKRSNPVLFPAYYPVDEQHRLTNHILFGNEMAPSGSYYINPYAELVKGYQERGRSNLSAQFQISQRLNFLTEGLRARALVNLLRIASHSISRYYDPFWYGLSSYNRLDDTYSIFNLNPNDGTDYLGYDSSIGVPTANLYFEGHLNYNRTFNDKHSIGGLLVYMLRNNVSLGASDVQGSLPYRNVGLSGRATYGYDDRYIAEFNFGYNGSERFHPDHQFGFFPSAGVAWNISNEPWFVGSKLNNTISMLKLRATYGIVGNDNIGSDRFLYLSNINMENTSLTQRFGIQRGYSNSGISVGRYSDPDILWEKAKKANFGAELEFTNGLKLIGEYFFEDRTDILMTRSNIPRTMGLWVTPSANVGEARAWGIDGQLSYNRSFTNSWLQLMGNFTFARNSYKTFDELHFPNEPWQSRVGYSINQRWGYLAERLFIDENEVANSPTQFGVYGAGDIKYRDVNGDGILSELDQVPIGYPTVPEIIYGFGASYGYKNFDVSVFFQGLGNESLWISYGDNSPFFANNTNSGLVGHNQLTQFIADSYWNEDTRDIYALWPRLSTSSVENNRQVSTWFMRDGSFLRLKSAEIGYKLPESISSRAGLKSARIYFNGLNLFTWSKFKLWDVEQGGNALNYPIQRVINVGINVSL</sequence>
<dbReference type="InterPro" id="IPR037066">
    <property type="entry name" value="Plug_dom_sf"/>
</dbReference>
<dbReference type="NCBIfam" id="TIGR04057">
    <property type="entry name" value="SusC_RagA_signa"/>
    <property type="match status" value="1"/>
</dbReference>
<evidence type="ECO:0000313" key="4">
    <source>
        <dbReference type="Proteomes" id="UP000618319"/>
    </source>
</evidence>
<dbReference type="InterPro" id="IPR023996">
    <property type="entry name" value="TonB-dep_OMP_SusC/RagA"/>
</dbReference>
<accession>A0ABR9TA58</accession>
<evidence type="ECO:0000256" key="1">
    <source>
        <dbReference type="PROSITE-ProRule" id="PRU01360"/>
    </source>
</evidence>
<dbReference type="NCBIfam" id="TIGR04056">
    <property type="entry name" value="OMP_RagA_SusC"/>
    <property type="match status" value="1"/>
</dbReference>
<dbReference type="InterPro" id="IPR012910">
    <property type="entry name" value="Plug_dom"/>
</dbReference>
<reference evidence="3 4" key="1">
    <citation type="submission" date="2018-02" db="EMBL/GenBank/DDBJ databases">
        <title>Sphingobacterium KA21.</title>
        <authorList>
            <person name="Vasarhelyi B.M."/>
            <person name="Deshmukh S."/>
            <person name="Balint B."/>
            <person name="Kukolya J."/>
        </authorList>
    </citation>
    <scope>NUCLEOTIDE SEQUENCE [LARGE SCALE GENOMIC DNA]</scope>
    <source>
        <strain evidence="3 4">Ka21</strain>
    </source>
</reference>
<comment type="similarity">
    <text evidence="1">Belongs to the TonB-dependent receptor family.</text>
</comment>
<keyword evidence="1" id="KW-0998">Cell outer membrane</keyword>
<dbReference type="Proteomes" id="UP000618319">
    <property type="component" value="Unassembled WGS sequence"/>
</dbReference>
<dbReference type="Gene3D" id="2.60.40.1120">
    <property type="entry name" value="Carboxypeptidase-like, regulatory domain"/>
    <property type="match status" value="2"/>
</dbReference>
<keyword evidence="1" id="KW-0812">Transmembrane</keyword>